<dbReference type="InterPro" id="IPR012373">
    <property type="entry name" value="Ferrdict_sens_TM"/>
</dbReference>
<proteinExistence type="predicted"/>
<dbReference type="EMBL" id="CP150096">
    <property type="protein sequence ID" value="WZN46325.1"/>
    <property type="molecule type" value="Genomic_DNA"/>
</dbReference>
<dbReference type="Gene3D" id="3.55.50.30">
    <property type="match status" value="1"/>
</dbReference>
<dbReference type="PANTHER" id="PTHR30273">
    <property type="entry name" value="PERIPLASMIC SIGNAL SENSOR AND SIGMA FACTOR ACTIVATOR FECR-RELATED"/>
    <property type="match status" value="1"/>
</dbReference>
<dbReference type="Gene3D" id="2.60.120.1440">
    <property type="match status" value="1"/>
</dbReference>
<dbReference type="InterPro" id="IPR006860">
    <property type="entry name" value="FecR"/>
</dbReference>
<dbReference type="Pfam" id="PF16344">
    <property type="entry name" value="FecR_C"/>
    <property type="match status" value="1"/>
</dbReference>
<dbReference type="Pfam" id="PF04773">
    <property type="entry name" value="FecR"/>
    <property type="match status" value="1"/>
</dbReference>
<organism evidence="3 4">
    <name type="scientific">Chitinophaga caseinilytica</name>
    <dbReference type="NCBI Taxonomy" id="2267521"/>
    <lineage>
        <taxon>Bacteria</taxon>
        <taxon>Pseudomonadati</taxon>
        <taxon>Bacteroidota</taxon>
        <taxon>Chitinophagia</taxon>
        <taxon>Chitinophagales</taxon>
        <taxon>Chitinophagaceae</taxon>
        <taxon>Chitinophaga</taxon>
    </lineage>
</organism>
<protein>
    <submittedName>
        <fullName evidence="3">FecR domain-containing protein</fullName>
    </submittedName>
</protein>
<dbReference type="InterPro" id="IPR032508">
    <property type="entry name" value="FecR_C"/>
</dbReference>
<gene>
    <name evidence="3" type="ORF">WJU22_25865</name>
</gene>
<dbReference type="PANTHER" id="PTHR30273:SF2">
    <property type="entry name" value="PROTEIN FECR"/>
    <property type="match status" value="1"/>
</dbReference>
<evidence type="ECO:0000259" key="1">
    <source>
        <dbReference type="Pfam" id="PF04773"/>
    </source>
</evidence>
<sequence length="158" mass="17497">MVIAPDPSKIFIVETDSMEVTVLGTTFNLKAYESGAAELSLVNGAVKAASMGKQLTLRPGQQAFLHNGTLNTRLFDVPEIAAWRDGKYYFEQIPLTEIAAILQRAYNLETVFDDQNIAAQTFTGLLNQHKPVGTFLENLQSTTAVQYYFDNSGKLHLH</sequence>
<dbReference type="RefSeq" id="WP_341841056.1">
    <property type="nucleotide sequence ID" value="NZ_CP149792.1"/>
</dbReference>
<feature type="domain" description="Protein FecR C-terminal" evidence="2">
    <location>
        <begin position="87"/>
        <end position="150"/>
    </location>
</feature>
<reference evidence="3 4" key="1">
    <citation type="submission" date="2024-03" db="EMBL/GenBank/DDBJ databases">
        <title>Chitinophaga caseinilytica sp. nov., a casein hydrolysing bacterium isolated from forest soil.</title>
        <authorList>
            <person name="Lee D.S."/>
            <person name="Han D.M."/>
            <person name="Baek J.H."/>
            <person name="Choi D.G."/>
            <person name="Jeon J.H."/>
            <person name="Jeon C.O."/>
        </authorList>
    </citation>
    <scope>NUCLEOTIDE SEQUENCE [LARGE SCALE GENOMIC DNA]</scope>
    <source>
        <strain evidence="3 4">KACC 19118</strain>
    </source>
</reference>
<evidence type="ECO:0000259" key="2">
    <source>
        <dbReference type="Pfam" id="PF16344"/>
    </source>
</evidence>
<evidence type="ECO:0000313" key="3">
    <source>
        <dbReference type="EMBL" id="WZN46325.1"/>
    </source>
</evidence>
<evidence type="ECO:0000313" key="4">
    <source>
        <dbReference type="Proteomes" id="UP001449657"/>
    </source>
</evidence>
<keyword evidence="4" id="KW-1185">Reference proteome</keyword>
<dbReference type="Proteomes" id="UP001449657">
    <property type="component" value="Chromosome"/>
</dbReference>
<accession>A0ABZ2Z464</accession>
<feature type="domain" description="FecR protein" evidence="1">
    <location>
        <begin position="4"/>
        <end position="47"/>
    </location>
</feature>
<name>A0ABZ2Z464_9BACT</name>